<evidence type="ECO:0000256" key="1">
    <source>
        <dbReference type="ARBA" id="ARBA00022729"/>
    </source>
</evidence>
<evidence type="ECO:0000259" key="3">
    <source>
        <dbReference type="Pfam" id="PF23557"/>
    </source>
</evidence>
<feature type="domain" description="Leprecan-like alpha-helical" evidence="3">
    <location>
        <begin position="40"/>
        <end position="144"/>
    </location>
</feature>
<keyword evidence="2" id="KW-0325">Glycoprotein</keyword>
<dbReference type="PANTHER" id="PTHR13986:SF8">
    <property type="entry name" value="PROLYL 3-HYDROXYLASE 1-LIKE PROTEIN"/>
    <property type="match status" value="1"/>
</dbReference>
<sequence length="156" mass="18596">MCRERYGVDLTNIKDLIKELDPTLLFIQYESNQALCLLKQLGQLKQAVKSAFTFLVVNPGDEDTLNNLHFYMEQPGFEREMLIDDWQYQHEKLYMKAVNAYDKQEWLNCVNLFQESLQQFWEALEDCRSECEYLNKNEEIDVGEEQNEWSVFITSE</sequence>
<name>A0A1I8C123_MELHA</name>
<dbReference type="GO" id="GO:0030199">
    <property type="term" value="P:collagen fibril organization"/>
    <property type="evidence" value="ECO:0007669"/>
    <property type="project" value="TreeGrafter"/>
</dbReference>
<proteinExistence type="predicted"/>
<dbReference type="InterPro" id="IPR052284">
    <property type="entry name" value="Collagen_mod_leprecan"/>
</dbReference>
<protein>
    <submittedName>
        <fullName evidence="5">Tetratricopeptide repeat protein</fullName>
    </submittedName>
</protein>
<evidence type="ECO:0000313" key="4">
    <source>
        <dbReference type="Proteomes" id="UP000095281"/>
    </source>
</evidence>
<dbReference type="Pfam" id="PF23557">
    <property type="entry name" value="TPR_leprecan"/>
    <property type="match status" value="1"/>
</dbReference>
<dbReference type="PANTHER" id="PTHR13986">
    <property type="entry name" value="PROTEIN LYSINE HYDROXYLATION COMPLEX COMPONENT"/>
    <property type="match status" value="1"/>
</dbReference>
<keyword evidence="1" id="KW-0732">Signal</keyword>
<evidence type="ECO:0000313" key="5">
    <source>
        <dbReference type="WBParaSite" id="MhA1_Contig95.frz3.gene21"/>
    </source>
</evidence>
<keyword evidence="4" id="KW-1185">Reference proteome</keyword>
<accession>A0A1I8C123</accession>
<organism evidence="4 5">
    <name type="scientific">Meloidogyne hapla</name>
    <name type="common">Root-knot nematode worm</name>
    <dbReference type="NCBI Taxonomy" id="6305"/>
    <lineage>
        <taxon>Eukaryota</taxon>
        <taxon>Metazoa</taxon>
        <taxon>Ecdysozoa</taxon>
        <taxon>Nematoda</taxon>
        <taxon>Chromadorea</taxon>
        <taxon>Rhabditida</taxon>
        <taxon>Tylenchina</taxon>
        <taxon>Tylenchomorpha</taxon>
        <taxon>Tylenchoidea</taxon>
        <taxon>Meloidogynidae</taxon>
        <taxon>Meloidogyninae</taxon>
        <taxon>Meloidogyne</taxon>
    </lineage>
</organism>
<dbReference type="GO" id="GO:0005783">
    <property type="term" value="C:endoplasmic reticulum"/>
    <property type="evidence" value="ECO:0007669"/>
    <property type="project" value="TreeGrafter"/>
</dbReference>
<evidence type="ECO:0000256" key="2">
    <source>
        <dbReference type="ARBA" id="ARBA00023180"/>
    </source>
</evidence>
<dbReference type="AlphaFoldDB" id="A0A1I8C123"/>
<dbReference type="Proteomes" id="UP000095281">
    <property type="component" value="Unplaced"/>
</dbReference>
<reference evidence="5" key="1">
    <citation type="submission" date="2016-11" db="UniProtKB">
        <authorList>
            <consortium name="WormBaseParasite"/>
        </authorList>
    </citation>
    <scope>IDENTIFICATION</scope>
</reference>
<dbReference type="GO" id="GO:0005518">
    <property type="term" value="F:collagen binding"/>
    <property type="evidence" value="ECO:0007669"/>
    <property type="project" value="TreeGrafter"/>
</dbReference>
<dbReference type="WBParaSite" id="MhA1_Contig95.frz3.gene21">
    <property type="protein sequence ID" value="MhA1_Contig95.frz3.gene21"/>
    <property type="gene ID" value="MhA1_Contig95.frz3.gene21"/>
</dbReference>
<dbReference type="InterPro" id="IPR056585">
    <property type="entry name" value="Leprecan_dom"/>
</dbReference>